<evidence type="ECO:0000313" key="1">
    <source>
        <dbReference type="EMBL" id="GIX92207.1"/>
    </source>
</evidence>
<keyword evidence="2" id="KW-1185">Reference proteome</keyword>
<accession>A0AAV4P4I1</accession>
<reference evidence="1 2" key="1">
    <citation type="submission" date="2021-06" db="EMBL/GenBank/DDBJ databases">
        <title>Caerostris extrusa draft genome.</title>
        <authorList>
            <person name="Kono N."/>
            <person name="Arakawa K."/>
        </authorList>
    </citation>
    <scope>NUCLEOTIDE SEQUENCE [LARGE SCALE GENOMIC DNA]</scope>
</reference>
<dbReference type="Proteomes" id="UP001054945">
    <property type="component" value="Unassembled WGS sequence"/>
</dbReference>
<gene>
    <name evidence="1" type="ORF">CEXT_344151</name>
</gene>
<name>A0AAV4P4I1_CAEEX</name>
<dbReference type="EMBL" id="BPLR01004106">
    <property type="protein sequence ID" value="GIX92207.1"/>
    <property type="molecule type" value="Genomic_DNA"/>
</dbReference>
<proteinExistence type="predicted"/>
<evidence type="ECO:0000313" key="2">
    <source>
        <dbReference type="Proteomes" id="UP001054945"/>
    </source>
</evidence>
<organism evidence="1 2">
    <name type="scientific">Caerostris extrusa</name>
    <name type="common">Bark spider</name>
    <name type="synonym">Caerostris bankana</name>
    <dbReference type="NCBI Taxonomy" id="172846"/>
    <lineage>
        <taxon>Eukaryota</taxon>
        <taxon>Metazoa</taxon>
        <taxon>Ecdysozoa</taxon>
        <taxon>Arthropoda</taxon>
        <taxon>Chelicerata</taxon>
        <taxon>Arachnida</taxon>
        <taxon>Araneae</taxon>
        <taxon>Araneomorphae</taxon>
        <taxon>Entelegynae</taxon>
        <taxon>Araneoidea</taxon>
        <taxon>Araneidae</taxon>
        <taxon>Caerostris</taxon>
    </lineage>
</organism>
<comment type="caution">
    <text evidence="1">The sequence shown here is derived from an EMBL/GenBank/DDBJ whole genome shotgun (WGS) entry which is preliminary data.</text>
</comment>
<protein>
    <submittedName>
        <fullName evidence="1">Uncharacterized protein</fullName>
    </submittedName>
</protein>
<sequence length="103" mass="12010">MNRMLALKKQVEAEEQLLIDLSSSDLESELLIQDTVYTERHANKGREDKDKGQTKEGKEVPLFTLWINMKKSRTGSPYTHEEVLEEQNEVRNLQVSPQRVLLR</sequence>
<dbReference type="AlphaFoldDB" id="A0AAV4P4I1"/>